<dbReference type="PRINTS" id="PR00419">
    <property type="entry name" value="ADXRDTASE"/>
</dbReference>
<organism evidence="11 12">
    <name type="scientific">Gracilimonas halophila</name>
    <dbReference type="NCBI Taxonomy" id="1834464"/>
    <lineage>
        <taxon>Bacteria</taxon>
        <taxon>Pseudomonadati</taxon>
        <taxon>Balneolota</taxon>
        <taxon>Balneolia</taxon>
        <taxon>Balneolales</taxon>
        <taxon>Balneolaceae</taxon>
        <taxon>Gracilimonas</taxon>
    </lineage>
</organism>
<dbReference type="RefSeq" id="WP_390299620.1">
    <property type="nucleotide sequence ID" value="NZ_JBHULI010000022.1"/>
</dbReference>
<accession>A0ABW5JJN4</accession>
<evidence type="ECO:0000256" key="8">
    <source>
        <dbReference type="ARBA" id="ARBA00031986"/>
    </source>
</evidence>
<dbReference type="Pfam" id="PF01593">
    <property type="entry name" value="Amino_oxidase"/>
    <property type="match status" value="1"/>
</dbReference>
<evidence type="ECO:0000256" key="5">
    <source>
        <dbReference type="ARBA" id="ARBA00022746"/>
    </source>
</evidence>
<evidence type="ECO:0000256" key="1">
    <source>
        <dbReference type="ARBA" id="ARBA00001974"/>
    </source>
</evidence>
<dbReference type="InterPro" id="IPR014105">
    <property type="entry name" value="Carotenoid/retinoid_OxRdtase"/>
</dbReference>
<dbReference type="InterPro" id="IPR036188">
    <property type="entry name" value="FAD/NAD-bd_sf"/>
</dbReference>
<dbReference type="SUPFAM" id="SSF51905">
    <property type="entry name" value="FAD/NAD(P)-binding domain"/>
    <property type="match status" value="1"/>
</dbReference>
<feature type="domain" description="Amine oxidase" evidence="10">
    <location>
        <begin position="13"/>
        <end position="485"/>
    </location>
</feature>
<keyword evidence="5 9" id="KW-0125">Carotenoid biosynthesis</keyword>
<dbReference type="PROSITE" id="PS00982">
    <property type="entry name" value="PHYTOENE_DH"/>
    <property type="match status" value="1"/>
</dbReference>
<evidence type="ECO:0000256" key="2">
    <source>
        <dbReference type="ARBA" id="ARBA00004829"/>
    </source>
</evidence>
<comment type="caution">
    <text evidence="11">The sequence shown here is derived from an EMBL/GenBank/DDBJ whole genome shotgun (WGS) entry which is preliminary data.</text>
</comment>
<dbReference type="Proteomes" id="UP001597460">
    <property type="component" value="Unassembled WGS sequence"/>
</dbReference>
<keyword evidence="6" id="KW-0274">FAD</keyword>
<sequence length="492" mass="55805">MKKKIIVIGSGFGGLGAASRLLSAGHDVTILEKRDKLGGRAYVYEKNGFKFDGGPTVITAPFMFDDIFEAAGKKREDYVEFVPCDPFYRIFDAEGKNFDYNNDHEFTLEEIRKRNPDDVEGYEKFIKTTKAIFDKGFVELADQPFLKFTDMLKVAPDLIKLQSYKTVYKYVAQFIKDEFLRRCFSFHPLLVGGNPFDTTSIYAMIHYLEREWGVHYAMGGTGAIVNALEKLILEQGGKIHTDTEVDEILITNGKATGVRLKNGEQFEADEVVSNADVAFTYKNLINPKHRKKYTDRKIERTKYSMSLFVIYFGTKKRYLDSGLAHHNIILGERYKGLLEDIFHKKNLSEDFSLYLHMPTITDPSMAPEGCEGFYVLSPVPHLDSGTDWNEMAPKYRDAIMNFLEENYLPDLQENIIAEHYIDPLHFQNVLNSYKGSAFSVEPILTQSAWFRPHNKSEDVDNLYFVGAGTHPGAGLPGVLSSSIIAQNLIGKA</sequence>
<evidence type="ECO:0000313" key="11">
    <source>
        <dbReference type="EMBL" id="MFD2531844.1"/>
    </source>
</evidence>
<comment type="cofactor">
    <cofactor evidence="1">
        <name>FAD</name>
        <dbReference type="ChEBI" id="CHEBI:57692"/>
    </cofactor>
</comment>
<protein>
    <recommendedName>
        <fullName evidence="8">Phytoene dehydrogenase</fullName>
    </recommendedName>
</protein>
<name>A0ABW5JJN4_9BACT</name>
<dbReference type="InterPro" id="IPR008150">
    <property type="entry name" value="Phytoene_DH_bac_CS"/>
</dbReference>
<dbReference type="Gene3D" id="3.50.50.60">
    <property type="entry name" value="FAD/NAD(P)-binding domain"/>
    <property type="match status" value="2"/>
</dbReference>
<dbReference type="InterPro" id="IPR002937">
    <property type="entry name" value="Amino_oxidase"/>
</dbReference>
<evidence type="ECO:0000256" key="6">
    <source>
        <dbReference type="ARBA" id="ARBA00022827"/>
    </source>
</evidence>
<comment type="pathway">
    <text evidence="2 9">Carotenoid biosynthesis.</text>
</comment>
<evidence type="ECO:0000256" key="4">
    <source>
        <dbReference type="ARBA" id="ARBA00022630"/>
    </source>
</evidence>
<dbReference type="PANTHER" id="PTHR43734:SF3">
    <property type="entry name" value="B-CAROTENE KETOLASE"/>
    <property type="match status" value="1"/>
</dbReference>
<dbReference type="PANTHER" id="PTHR43734">
    <property type="entry name" value="PHYTOENE DESATURASE"/>
    <property type="match status" value="1"/>
</dbReference>
<proteinExistence type="inferred from homology"/>
<gene>
    <name evidence="11" type="ORF">ACFSVN_05250</name>
</gene>
<keyword evidence="7 9" id="KW-0560">Oxidoreductase</keyword>
<dbReference type="EMBL" id="JBHULI010000022">
    <property type="protein sequence ID" value="MFD2531844.1"/>
    <property type="molecule type" value="Genomic_DNA"/>
</dbReference>
<evidence type="ECO:0000259" key="10">
    <source>
        <dbReference type="Pfam" id="PF01593"/>
    </source>
</evidence>
<keyword evidence="12" id="KW-1185">Reference proteome</keyword>
<reference evidence="12" key="1">
    <citation type="journal article" date="2019" name="Int. J. Syst. Evol. Microbiol.">
        <title>The Global Catalogue of Microorganisms (GCM) 10K type strain sequencing project: providing services to taxonomists for standard genome sequencing and annotation.</title>
        <authorList>
            <consortium name="The Broad Institute Genomics Platform"/>
            <consortium name="The Broad Institute Genome Sequencing Center for Infectious Disease"/>
            <person name="Wu L."/>
            <person name="Ma J."/>
        </authorList>
    </citation>
    <scope>NUCLEOTIDE SEQUENCE [LARGE SCALE GENOMIC DNA]</scope>
    <source>
        <strain evidence="12">KCTC 52042</strain>
    </source>
</reference>
<comment type="similarity">
    <text evidence="3 9">Belongs to the carotenoid/retinoid oxidoreductase family.</text>
</comment>
<dbReference type="NCBIfam" id="TIGR02734">
    <property type="entry name" value="crtI_fam"/>
    <property type="match status" value="1"/>
</dbReference>
<evidence type="ECO:0000313" key="12">
    <source>
        <dbReference type="Proteomes" id="UP001597460"/>
    </source>
</evidence>
<keyword evidence="4" id="KW-0285">Flavoprotein</keyword>
<evidence type="ECO:0000256" key="9">
    <source>
        <dbReference type="RuleBase" id="RU362075"/>
    </source>
</evidence>
<evidence type="ECO:0000256" key="3">
    <source>
        <dbReference type="ARBA" id="ARBA00006046"/>
    </source>
</evidence>
<evidence type="ECO:0000256" key="7">
    <source>
        <dbReference type="ARBA" id="ARBA00023002"/>
    </source>
</evidence>